<sequence length="1047" mass="122815">MNQTRPSSLPCEIICEVMIFALNPYSLINSICRMRHVNRAWFAATESRVFWQMVVEACRRSARPSSRPSKRDQQDEDHESIMMMIAEQYGDDKLDQELDHEEQEMNPINDNDDDDDHDDDIREEEPLDAMSASSETLSSCSTTKSGSSNNNNTLDNNSNSCPTTQYHYFKTHEFIDQLLHQTHCNRFYFFEHDDAIRHDGFLGFRRFEENSYRDPIDKFRVDDNGDSFLPTSSTDQDDQETSECSLFHEKVASWIEAFGNLKGEHLLLRALLEISLGHETTEFVGMKSMGTCVQAFFQKLFEPAMLLVREWQHSPQNKPKELHAFTKSSDEEKKNLEMNMCQDLFFNKNLLQFLKETRKEKSLFKQDIGVTWNDYDFFYHVIPRQYILFVIEHFTNMNIVNEEGDKQDVVTFIMDNLFQCGLHVENILFHDLSLNLRNFERTDMLKRILPTMSSGFYLQHLAVWTQNLSLLNWCLTVNDKDGDTKVLDHLTPKASFSVVPKSLTFQSYMRTYLYDSCGLNILHYAVGMKSVEFVRVLLNEYLCNPFVPARFSETPISLAYKNLMQHVGKSKNNVEQAILELFTQHYHLPSTFLEITEPIESTWRPNDEEKLAAQRQEGHIWFDFRNSEWQEQEDDLELNTNKVVERNGNIITYDTCTDDEEDYYYESDEYEYEECISLEWMKKQIKNLSSQIFTDEKSSSNNESAQCVHSEKEIHTDKTDTSQGEHNENESNSLKRKRYDPVYQEFGQMEAFTGQLQEYLSNFELLEVDDDMHWFCPTKFVKILERTYDRNKKQKLDENVDEIFINRGNCDIPKRAFNRVINEIGHDYKNEVLFMPHAKMMIQQHTETLMKRVFELASQIALFMGYDFITREFMLVAQSIISQTSPVLNFDVESHLKEICESDLDKDLMKIIERYIDIHLLLEVSAATDTTSDEDDDYEDVNSTCSDDSCTSITAICISHDKTYVMDEFDTYLVYTDNPTKKKQHANFTKHFTGLDGFNRSLQVEVHINSSNFYIFSNERDLVIQWIDGHLDSFDEMQKSLQNKQHD</sequence>
<evidence type="ECO:0008006" key="4">
    <source>
        <dbReference type="Google" id="ProtNLM"/>
    </source>
</evidence>
<evidence type="ECO:0000313" key="3">
    <source>
        <dbReference type="Proteomes" id="UP000444721"/>
    </source>
</evidence>
<name>A0A6A5BZV2_NAEFO</name>
<dbReference type="RefSeq" id="XP_044565649.1">
    <property type="nucleotide sequence ID" value="XM_044703275.1"/>
</dbReference>
<dbReference type="Gene3D" id="1.25.40.20">
    <property type="entry name" value="Ankyrin repeat-containing domain"/>
    <property type="match status" value="1"/>
</dbReference>
<dbReference type="VEuPathDB" id="AmoebaDB:NF0038510"/>
<dbReference type="AlphaFoldDB" id="A0A6A5BZV2"/>
<dbReference type="InterPro" id="IPR036047">
    <property type="entry name" value="F-box-like_dom_sf"/>
</dbReference>
<dbReference type="SUPFAM" id="SSF81383">
    <property type="entry name" value="F-box domain"/>
    <property type="match status" value="1"/>
</dbReference>
<proteinExistence type="predicted"/>
<feature type="compositionally biased region" description="Acidic residues" evidence="1">
    <location>
        <begin position="104"/>
        <end position="127"/>
    </location>
</feature>
<dbReference type="OMA" id="AVWINSI"/>
<dbReference type="Proteomes" id="UP000444721">
    <property type="component" value="Unassembled WGS sequence"/>
</dbReference>
<dbReference type="OrthoDB" id="10439532at2759"/>
<dbReference type="GeneID" id="68119939"/>
<dbReference type="EMBL" id="VFQX01000016">
    <property type="protein sequence ID" value="KAF0980936.1"/>
    <property type="molecule type" value="Genomic_DNA"/>
</dbReference>
<evidence type="ECO:0000313" key="2">
    <source>
        <dbReference type="EMBL" id="KAF0980936.1"/>
    </source>
</evidence>
<keyword evidence="3" id="KW-1185">Reference proteome</keyword>
<feature type="region of interest" description="Disordered" evidence="1">
    <location>
        <begin position="104"/>
        <end position="159"/>
    </location>
</feature>
<reference evidence="2 3" key="1">
    <citation type="journal article" date="2019" name="Sci. Rep.">
        <title>Nanopore sequencing improves the draft genome of the human pathogenic amoeba Naegleria fowleri.</title>
        <authorList>
            <person name="Liechti N."/>
            <person name="Schurch N."/>
            <person name="Bruggmann R."/>
            <person name="Wittwer M."/>
        </authorList>
    </citation>
    <scope>NUCLEOTIDE SEQUENCE [LARGE SCALE GENOMIC DNA]</scope>
    <source>
        <strain evidence="2 3">ATCC 30894</strain>
    </source>
</reference>
<dbReference type="VEuPathDB" id="AmoebaDB:NfTy_037230"/>
<dbReference type="VEuPathDB" id="AmoebaDB:FDP41_012724"/>
<feature type="compositionally biased region" description="Basic and acidic residues" evidence="1">
    <location>
        <begin position="709"/>
        <end position="729"/>
    </location>
</feature>
<feature type="region of interest" description="Disordered" evidence="1">
    <location>
        <begin position="693"/>
        <end position="737"/>
    </location>
</feature>
<dbReference type="SUPFAM" id="SSF48403">
    <property type="entry name" value="Ankyrin repeat"/>
    <property type="match status" value="1"/>
</dbReference>
<feature type="compositionally biased region" description="Low complexity" evidence="1">
    <location>
        <begin position="131"/>
        <end position="159"/>
    </location>
</feature>
<accession>A0A6A5BZV2</accession>
<gene>
    <name evidence="2" type="ORF">FDP41_012724</name>
</gene>
<comment type="caution">
    <text evidence="2">The sequence shown here is derived from an EMBL/GenBank/DDBJ whole genome shotgun (WGS) entry which is preliminary data.</text>
</comment>
<organism evidence="2 3">
    <name type="scientific">Naegleria fowleri</name>
    <name type="common">Brain eating amoeba</name>
    <dbReference type="NCBI Taxonomy" id="5763"/>
    <lineage>
        <taxon>Eukaryota</taxon>
        <taxon>Discoba</taxon>
        <taxon>Heterolobosea</taxon>
        <taxon>Tetramitia</taxon>
        <taxon>Eutetramitia</taxon>
        <taxon>Vahlkampfiidae</taxon>
        <taxon>Naegleria</taxon>
    </lineage>
</organism>
<protein>
    <recommendedName>
        <fullName evidence="4">F-box domain-containing protein</fullName>
    </recommendedName>
</protein>
<feature type="compositionally biased region" description="Polar residues" evidence="1">
    <location>
        <begin position="693"/>
        <end position="707"/>
    </location>
</feature>
<evidence type="ECO:0000256" key="1">
    <source>
        <dbReference type="SAM" id="MobiDB-lite"/>
    </source>
</evidence>
<dbReference type="InterPro" id="IPR036770">
    <property type="entry name" value="Ankyrin_rpt-contain_sf"/>
</dbReference>